<dbReference type="GeneID" id="37039279"/>
<dbReference type="AlphaFoldDB" id="A0A316W314"/>
<dbReference type="InParanoid" id="A0A316W314"/>
<evidence type="ECO:0008006" key="4">
    <source>
        <dbReference type="Google" id="ProtNLM"/>
    </source>
</evidence>
<keyword evidence="3" id="KW-1185">Reference proteome</keyword>
<organism evidence="2 3">
    <name type="scientific">Ceraceosorus guamensis</name>
    <dbReference type="NCBI Taxonomy" id="1522189"/>
    <lineage>
        <taxon>Eukaryota</taxon>
        <taxon>Fungi</taxon>
        <taxon>Dikarya</taxon>
        <taxon>Basidiomycota</taxon>
        <taxon>Ustilaginomycotina</taxon>
        <taxon>Exobasidiomycetes</taxon>
        <taxon>Ceraceosorales</taxon>
        <taxon>Ceraceosoraceae</taxon>
        <taxon>Ceraceosorus</taxon>
    </lineage>
</organism>
<dbReference type="RefSeq" id="XP_025371054.1">
    <property type="nucleotide sequence ID" value="XM_025517409.1"/>
</dbReference>
<feature type="compositionally biased region" description="Low complexity" evidence="1">
    <location>
        <begin position="729"/>
        <end position="745"/>
    </location>
</feature>
<sequence>MATEADRAAMESQQINRIGDISTKIREALRASLPTPPEQHLTIMVPGKVVNLDDYKVDTAIDLVLPQRTELNNAILCDDMPTLANISMGPTGRSVARSYAAAISKLVPASTPVGIDDESKLTDGHKRYKKAMAILSAEIPDTDETLISRYTSMQSKYTLAVEEKNAAFRQAQDSAKALWPKNLKEQRNVYDAWVAENAKTWRARVQAAYMDWVITGKKEEVEYWFAVVDQDSALARVEKSKEVMRWAVVQDSDGSCEYSKVKLEPSDWANKCLDKIALGTNQTKSVDWYDFEIKRLLKTNQMLGLLKDKDNAAQLKVGMSKEEQTAAVTTYNNAKKATDDALKAYHTAIKTRDEAAIKNGNNKSNTTNDDAVARCKQDYQLKQRLQDEAEIKQQIAVAQDANRELIDKATGDDGFFSKQITANLAEIERLSTLRSKAVSASGDQAEKPEDKLVAMLAQQASIPAKVPEPGAATIQAPGAEGAAGGTAARPLVDYFTPITVEISSQSSNESSKESAKSYSFGAKARYGFASASVNVSHSDAQASANKEMLESNVKISFEVMRVDINRPWLRGELFYDEDLVVSQQDKLSPGFGKLKELINSTAPNADTARQEYSSFPMYPVAFLVATNVVLEISGSTSSLQTYMNSSSTTAKASVAYGPFGEAEGSYAKSNSEKGATCKATSSGCRIEMKAPQIIGWVSQLLPALPRAEDNTEFKAFLNPAAAAPTQSNASKPSASPTAPTQPSTA</sequence>
<evidence type="ECO:0000313" key="2">
    <source>
        <dbReference type="EMBL" id="PWN43894.1"/>
    </source>
</evidence>
<gene>
    <name evidence="2" type="ORF">IE81DRAFT_51560</name>
</gene>
<proteinExistence type="predicted"/>
<reference evidence="2 3" key="1">
    <citation type="journal article" date="2018" name="Mol. Biol. Evol.">
        <title>Broad Genomic Sampling Reveals a Smut Pathogenic Ancestry of the Fungal Clade Ustilaginomycotina.</title>
        <authorList>
            <person name="Kijpornyongpan T."/>
            <person name="Mondo S.J."/>
            <person name="Barry K."/>
            <person name="Sandor L."/>
            <person name="Lee J."/>
            <person name="Lipzen A."/>
            <person name="Pangilinan J."/>
            <person name="LaButti K."/>
            <person name="Hainaut M."/>
            <person name="Henrissat B."/>
            <person name="Grigoriev I.V."/>
            <person name="Spatafora J.W."/>
            <person name="Aime M.C."/>
        </authorList>
    </citation>
    <scope>NUCLEOTIDE SEQUENCE [LARGE SCALE GENOMIC DNA]</scope>
    <source>
        <strain evidence="2 3">MCA 4658</strain>
    </source>
</reference>
<evidence type="ECO:0000313" key="3">
    <source>
        <dbReference type="Proteomes" id="UP000245783"/>
    </source>
</evidence>
<dbReference type="OrthoDB" id="3261350at2759"/>
<accession>A0A316W314</accession>
<name>A0A316W314_9BASI</name>
<protein>
    <recommendedName>
        <fullName evidence="4">MACPF domain-containing protein</fullName>
    </recommendedName>
</protein>
<evidence type="ECO:0000256" key="1">
    <source>
        <dbReference type="SAM" id="MobiDB-lite"/>
    </source>
</evidence>
<dbReference type="Proteomes" id="UP000245783">
    <property type="component" value="Unassembled WGS sequence"/>
</dbReference>
<feature type="region of interest" description="Disordered" evidence="1">
    <location>
        <begin position="715"/>
        <end position="745"/>
    </location>
</feature>
<dbReference type="EMBL" id="KZ819365">
    <property type="protein sequence ID" value="PWN43894.1"/>
    <property type="molecule type" value="Genomic_DNA"/>
</dbReference>